<dbReference type="PANTHER" id="PTHR43355:SF2">
    <property type="entry name" value="FLAVIN REDUCTASE (NADPH)"/>
    <property type="match status" value="1"/>
</dbReference>
<keyword evidence="3" id="KW-1185">Reference proteome</keyword>
<organism evidence="2 3">
    <name type="scientific">Streptomyces cinnamoneus</name>
    <name type="common">Streptoverticillium cinnamoneum</name>
    <dbReference type="NCBI Taxonomy" id="53446"/>
    <lineage>
        <taxon>Bacteria</taxon>
        <taxon>Bacillati</taxon>
        <taxon>Actinomycetota</taxon>
        <taxon>Actinomycetes</taxon>
        <taxon>Kitasatosporales</taxon>
        <taxon>Streptomycetaceae</taxon>
        <taxon>Streptomyces</taxon>
        <taxon>Streptomyces cinnamoneus group</taxon>
    </lineage>
</organism>
<sequence length="212" mass="21907">MRITVFGAAGNVGSRVVTEALSRGHEVTAVVRNPDRRPGPPAGAEVRVGDASNAADVAALSAGQDLVISATRPAPGQEADLVPVTHALLAGLASTGVRLLLVGGAGSLTVPGGGRAVLDDPELVPPAWRPIAEACTAQLEACRAGTDVDWTYLSPPALLEPGERTGRYRLGADELLVDGEGRSAVSMEDLAVALLDEAENPRHHRARFTIAY</sequence>
<dbReference type="Proteomes" id="UP000222531">
    <property type="component" value="Unassembled WGS sequence"/>
</dbReference>
<dbReference type="AlphaFoldDB" id="A0A2G1XNP4"/>
<gene>
    <name evidence="2" type="ORF">BLA24_04650</name>
</gene>
<protein>
    <submittedName>
        <fullName evidence="2">NADH-flavin reductase</fullName>
    </submittedName>
</protein>
<feature type="domain" description="NAD(P)-binding" evidence="1">
    <location>
        <begin position="7"/>
        <end position="201"/>
    </location>
</feature>
<dbReference type="InterPro" id="IPR036291">
    <property type="entry name" value="NAD(P)-bd_dom_sf"/>
</dbReference>
<dbReference type="Pfam" id="PF13460">
    <property type="entry name" value="NAD_binding_10"/>
    <property type="match status" value="1"/>
</dbReference>
<proteinExistence type="predicted"/>
<dbReference type="EMBL" id="NHZO01000070">
    <property type="protein sequence ID" value="PHQ52862.1"/>
    <property type="molecule type" value="Genomic_DNA"/>
</dbReference>
<accession>A0A2G1XNP4</accession>
<comment type="caution">
    <text evidence="2">The sequence shown here is derived from an EMBL/GenBank/DDBJ whole genome shotgun (WGS) entry which is preliminary data.</text>
</comment>
<dbReference type="GO" id="GO:0016646">
    <property type="term" value="F:oxidoreductase activity, acting on the CH-NH group of donors, NAD or NADP as acceptor"/>
    <property type="evidence" value="ECO:0007669"/>
    <property type="project" value="TreeGrafter"/>
</dbReference>
<dbReference type="SUPFAM" id="SSF51735">
    <property type="entry name" value="NAD(P)-binding Rossmann-fold domains"/>
    <property type="match status" value="1"/>
</dbReference>
<dbReference type="OrthoDB" id="3191258at2"/>
<evidence type="ECO:0000313" key="3">
    <source>
        <dbReference type="Proteomes" id="UP000222531"/>
    </source>
</evidence>
<dbReference type="InterPro" id="IPR051606">
    <property type="entry name" value="Polyketide_Oxido-like"/>
</dbReference>
<dbReference type="Gene3D" id="3.40.50.720">
    <property type="entry name" value="NAD(P)-binding Rossmann-like Domain"/>
    <property type="match status" value="1"/>
</dbReference>
<name>A0A2G1XNP4_STRCJ</name>
<dbReference type="RefSeq" id="WP_099197880.1">
    <property type="nucleotide sequence ID" value="NZ_JBIRXA010000007.1"/>
</dbReference>
<reference evidence="2 3" key="1">
    <citation type="journal article" date="2017" name="Biochemistry">
        <title>Identification of the Biosynthetic Pathway for the Antibiotic Bicyclomycin.</title>
        <authorList>
            <person name="Patteson J."/>
            <person name="Cai W."/>
            <person name="Johnson R.A."/>
            <person name="Santa Maria K."/>
            <person name="Li B."/>
        </authorList>
    </citation>
    <scope>NUCLEOTIDE SEQUENCE [LARGE SCALE GENOMIC DNA]</scope>
    <source>
        <strain evidence="2 3">ATCC 21532</strain>
    </source>
</reference>
<evidence type="ECO:0000313" key="2">
    <source>
        <dbReference type="EMBL" id="PHQ52862.1"/>
    </source>
</evidence>
<dbReference type="PANTHER" id="PTHR43355">
    <property type="entry name" value="FLAVIN REDUCTASE (NADPH)"/>
    <property type="match status" value="1"/>
</dbReference>
<dbReference type="InterPro" id="IPR016040">
    <property type="entry name" value="NAD(P)-bd_dom"/>
</dbReference>
<evidence type="ECO:0000259" key="1">
    <source>
        <dbReference type="Pfam" id="PF13460"/>
    </source>
</evidence>
<dbReference type="CDD" id="cd05244">
    <property type="entry name" value="BVR-B_like_SDR_a"/>
    <property type="match status" value="1"/>
</dbReference>